<name>A0A6J6EIU7_9ZZZZ</name>
<organism evidence="1">
    <name type="scientific">freshwater metagenome</name>
    <dbReference type="NCBI Taxonomy" id="449393"/>
    <lineage>
        <taxon>unclassified sequences</taxon>
        <taxon>metagenomes</taxon>
        <taxon>ecological metagenomes</taxon>
    </lineage>
</organism>
<accession>A0A6J6EIU7</accession>
<dbReference type="Gene3D" id="3.40.50.1820">
    <property type="entry name" value="alpha/beta hydrolase"/>
    <property type="match status" value="1"/>
</dbReference>
<sequence>MEFAENAAAGLSVGSSAAIIEDAGHFTQVEKPEEFNRLVLEFIQT</sequence>
<protein>
    <submittedName>
        <fullName evidence="1">Unannotated protein</fullName>
    </submittedName>
</protein>
<dbReference type="EMBL" id="CAEZTG010000162">
    <property type="protein sequence ID" value="CAB4576362.1"/>
    <property type="molecule type" value="Genomic_DNA"/>
</dbReference>
<evidence type="ECO:0000313" key="1">
    <source>
        <dbReference type="EMBL" id="CAB4576362.1"/>
    </source>
</evidence>
<dbReference type="SUPFAM" id="SSF53474">
    <property type="entry name" value="alpha/beta-Hydrolases"/>
    <property type="match status" value="1"/>
</dbReference>
<reference evidence="1" key="1">
    <citation type="submission" date="2020-05" db="EMBL/GenBank/DDBJ databases">
        <authorList>
            <person name="Chiriac C."/>
            <person name="Salcher M."/>
            <person name="Ghai R."/>
            <person name="Kavagutti S V."/>
        </authorList>
    </citation>
    <scope>NUCLEOTIDE SEQUENCE</scope>
</reference>
<gene>
    <name evidence="1" type="ORF">UFOPK1603_01467</name>
</gene>
<dbReference type="AlphaFoldDB" id="A0A6J6EIU7"/>
<proteinExistence type="predicted"/>
<dbReference type="InterPro" id="IPR029058">
    <property type="entry name" value="AB_hydrolase_fold"/>
</dbReference>